<feature type="compositionally biased region" description="Polar residues" evidence="1">
    <location>
        <begin position="392"/>
        <end position="401"/>
    </location>
</feature>
<keyword evidence="4" id="KW-1185">Reference proteome</keyword>
<feature type="compositionally biased region" description="Polar residues" evidence="1">
    <location>
        <begin position="363"/>
        <end position="379"/>
    </location>
</feature>
<proteinExistence type="predicted"/>
<dbReference type="Proteomes" id="UP001281003">
    <property type="component" value="Unassembled WGS sequence"/>
</dbReference>
<dbReference type="AlphaFoldDB" id="A0AAE0PC41"/>
<sequence>MINKTPITTGHSPESVAGIMSSRSGLSGHKNTSITTTTVTTNVDTVTIDTNTSNTTTTSESVPGVPVPGPGHVGVGHEIGSIVPRVVNAESASVTGTGTGIHNGNISVTGISSGHGAGTSGISSSTPPSEQRQQHGQELNNTAGKNLNTTSTAVEDETNSATNNSINTTPDQQQDIIPLRAKPAPHQPDHSEDHPIDHPGHHPEDPQQHPGDPSDDPQAQAEPSESNHNHYPGHCPCAHQPTEPGAQPPASLLPSTYIKSSPLTSDTPNAYGPQGGDHHQDSTIITPNCQHPPNMIFSDLYKSPRSPLNKLRHSFPHHQPPVVLPPDLDADLVSKDKAKQKEAVRKFLSEKIRNDWEFEWPPVTQSQSQSPAETTPTSNEKQEKSDIAEQPPSDNTTSPNEHGSPRIATDEAAAVETCDDAIALRDPGEVADSESDAESVYSTISEDLVHYRPRAEWTSDLSDNDEPKSAAAATSSSSPFRFDNPDAVGTAVKDSLEAKRAKRRRAVRDEASWNPGLACFEARRNAWTGAKTVRVKPKPTSPVSPTTERSSTTRRLSFWRHHKSSESTSAGAPPVGSPPPASTLTAPLSPTTTRTSQQSAQSDAISDTSAREAGTGGGNATDTTVPSTTTTTSSSSAPDNHSSYPVQTLLPLPPPLLPPQNPMRASVTPSIYPSLYDKIIINNMQPSCPVNLSDMLRACVVGWKRDGEWPPKSQYTNVAAPPMPVPKPMTAEEIAAQRQRKVAAAKQLQAQKEMRERVAKEAEEVRERAREAARQQREERERVAREQREQKEERERLEKQEKEREKAERQAEKMRRKSDATSQAGVGAREGRRSSIVALVGGVVNHLTRVPTAEDRERVGSQESDENAGGGKGGIRRSLQKVFSLGHGGHNAQHGA</sequence>
<feature type="domain" description="Gag1-like clamp" evidence="2">
    <location>
        <begin position="478"/>
        <end position="710"/>
    </location>
</feature>
<feature type="compositionally biased region" description="Low complexity" evidence="1">
    <location>
        <begin position="159"/>
        <end position="169"/>
    </location>
</feature>
<evidence type="ECO:0000313" key="3">
    <source>
        <dbReference type="EMBL" id="KAK3397082.1"/>
    </source>
</evidence>
<reference evidence="3" key="2">
    <citation type="submission" date="2023-07" db="EMBL/GenBank/DDBJ databases">
        <authorList>
            <consortium name="Lawrence Berkeley National Laboratory"/>
            <person name="Haridas S."/>
            <person name="Hensen N."/>
            <person name="Bonometti L."/>
            <person name="Westerberg I."/>
            <person name="Brannstrom I.O."/>
            <person name="Guillou S."/>
            <person name="Cros-Aarteil S."/>
            <person name="Calhoun S."/>
            <person name="Kuo A."/>
            <person name="Mondo S."/>
            <person name="Pangilinan J."/>
            <person name="Riley R."/>
            <person name="LaButti K."/>
            <person name="Andreopoulos B."/>
            <person name="Lipzen A."/>
            <person name="Chen C."/>
            <person name="Yanf M."/>
            <person name="Daum C."/>
            <person name="Ng V."/>
            <person name="Clum A."/>
            <person name="Steindorff A."/>
            <person name="Ohm R."/>
            <person name="Martin F."/>
            <person name="Silar P."/>
            <person name="Natvig D."/>
            <person name="Lalanne C."/>
            <person name="Gautier V."/>
            <person name="Ament-velasquez S.L."/>
            <person name="Kruys A."/>
            <person name="Hutchinson M.I."/>
            <person name="Powell A.J."/>
            <person name="Barry K."/>
            <person name="Miller A.N."/>
            <person name="Grigoriev I.V."/>
            <person name="Debuchy R."/>
            <person name="Gladieux P."/>
            <person name="Thoren M.H."/>
            <person name="Johannesson H."/>
        </authorList>
    </citation>
    <scope>NUCLEOTIDE SEQUENCE</scope>
    <source>
        <strain evidence="3">FGSC 1904</strain>
    </source>
</reference>
<dbReference type="PANTHER" id="PTHR28065">
    <property type="entry name" value="FREQUENIN"/>
    <property type="match status" value="1"/>
</dbReference>
<feature type="compositionally biased region" description="Basic and acidic residues" evidence="1">
    <location>
        <begin position="773"/>
        <end position="819"/>
    </location>
</feature>
<feature type="region of interest" description="Disordered" evidence="1">
    <location>
        <begin position="1"/>
        <end position="33"/>
    </location>
</feature>
<dbReference type="InterPro" id="IPR025124">
    <property type="entry name" value="Gag1-like_clamp"/>
</dbReference>
<feature type="compositionally biased region" description="Low complexity" evidence="1">
    <location>
        <begin position="120"/>
        <end position="129"/>
    </location>
</feature>
<feature type="compositionally biased region" description="Basic and acidic residues" evidence="1">
    <location>
        <begin position="187"/>
        <end position="207"/>
    </location>
</feature>
<feature type="compositionally biased region" description="Low complexity" evidence="1">
    <location>
        <begin position="541"/>
        <end position="556"/>
    </location>
</feature>
<gene>
    <name evidence="3" type="ORF">B0T20DRAFT_394243</name>
</gene>
<feature type="compositionally biased region" description="Polar residues" evidence="1">
    <location>
        <begin position="130"/>
        <end position="153"/>
    </location>
</feature>
<dbReference type="InterPro" id="IPR053274">
    <property type="entry name" value="Fluconazole_resistance"/>
</dbReference>
<feature type="region of interest" description="Disordered" evidence="1">
    <location>
        <begin position="773"/>
        <end position="896"/>
    </location>
</feature>
<feature type="compositionally biased region" description="Low complexity" evidence="1">
    <location>
        <begin position="620"/>
        <end position="636"/>
    </location>
</feature>
<feature type="compositionally biased region" description="Polar residues" evidence="1">
    <location>
        <begin position="1"/>
        <end position="12"/>
    </location>
</feature>
<feature type="compositionally biased region" description="Polar residues" evidence="1">
    <location>
        <begin position="21"/>
        <end position="31"/>
    </location>
</feature>
<dbReference type="PANTHER" id="PTHR28065:SF1">
    <property type="entry name" value="DUF4050 DOMAIN-CONTAINING PROTEIN"/>
    <property type="match status" value="1"/>
</dbReference>
<comment type="caution">
    <text evidence="3">The sequence shown here is derived from an EMBL/GenBank/DDBJ whole genome shotgun (WGS) entry which is preliminary data.</text>
</comment>
<reference evidence="3" key="1">
    <citation type="journal article" date="2023" name="Mol. Phylogenet. Evol.">
        <title>Genome-scale phylogeny and comparative genomics of the fungal order Sordariales.</title>
        <authorList>
            <person name="Hensen N."/>
            <person name="Bonometti L."/>
            <person name="Westerberg I."/>
            <person name="Brannstrom I.O."/>
            <person name="Guillou S."/>
            <person name="Cros-Aarteil S."/>
            <person name="Calhoun S."/>
            <person name="Haridas S."/>
            <person name="Kuo A."/>
            <person name="Mondo S."/>
            <person name="Pangilinan J."/>
            <person name="Riley R."/>
            <person name="LaButti K."/>
            <person name="Andreopoulos B."/>
            <person name="Lipzen A."/>
            <person name="Chen C."/>
            <person name="Yan M."/>
            <person name="Daum C."/>
            <person name="Ng V."/>
            <person name="Clum A."/>
            <person name="Steindorff A."/>
            <person name="Ohm R.A."/>
            <person name="Martin F."/>
            <person name="Silar P."/>
            <person name="Natvig D.O."/>
            <person name="Lalanne C."/>
            <person name="Gautier V."/>
            <person name="Ament-Velasquez S.L."/>
            <person name="Kruys A."/>
            <person name="Hutchinson M.I."/>
            <person name="Powell A.J."/>
            <person name="Barry K."/>
            <person name="Miller A.N."/>
            <person name="Grigoriev I.V."/>
            <person name="Debuchy R."/>
            <person name="Gladieux P."/>
            <person name="Hiltunen Thoren M."/>
            <person name="Johannesson H."/>
        </authorList>
    </citation>
    <scope>NUCLEOTIDE SEQUENCE</scope>
    <source>
        <strain evidence="3">FGSC 1904</strain>
    </source>
</reference>
<feature type="compositionally biased region" description="Polar residues" evidence="1">
    <location>
        <begin position="282"/>
        <end position="291"/>
    </location>
</feature>
<feature type="compositionally biased region" description="Low complexity" evidence="1">
    <location>
        <begin position="582"/>
        <end position="608"/>
    </location>
</feature>
<evidence type="ECO:0000259" key="2">
    <source>
        <dbReference type="Pfam" id="PF13259"/>
    </source>
</evidence>
<name>A0AAE0PC41_SORBR</name>
<dbReference type="Pfam" id="PF13259">
    <property type="entry name" value="clamp_Gag1-like"/>
    <property type="match status" value="1"/>
</dbReference>
<evidence type="ECO:0000313" key="4">
    <source>
        <dbReference type="Proteomes" id="UP001281003"/>
    </source>
</evidence>
<dbReference type="EMBL" id="JAUTDP010000008">
    <property type="protein sequence ID" value="KAK3397082.1"/>
    <property type="molecule type" value="Genomic_DNA"/>
</dbReference>
<feature type="region of interest" description="Disordered" evidence="1">
    <location>
        <begin position="356"/>
        <end position="441"/>
    </location>
</feature>
<organism evidence="3 4">
    <name type="scientific">Sordaria brevicollis</name>
    <dbReference type="NCBI Taxonomy" id="83679"/>
    <lineage>
        <taxon>Eukaryota</taxon>
        <taxon>Fungi</taxon>
        <taxon>Dikarya</taxon>
        <taxon>Ascomycota</taxon>
        <taxon>Pezizomycotina</taxon>
        <taxon>Sordariomycetes</taxon>
        <taxon>Sordariomycetidae</taxon>
        <taxon>Sordariales</taxon>
        <taxon>Sordariaceae</taxon>
        <taxon>Sordaria</taxon>
    </lineage>
</organism>
<feature type="region of interest" description="Disordered" evidence="1">
    <location>
        <begin position="458"/>
        <end position="662"/>
    </location>
</feature>
<accession>A0AAE0PC41</accession>
<feature type="compositionally biased region" description="Low complexity" evidence="1">
    <location>
        <begin position="469"/>
        <end position="478"/>
    </location>
</feature>
<feature type="compositionally biased region" description="Polar residues" evidence="1">
    <location>
        <begin position="637"/>
        <end position="646"/>
    </location>
</feature>
<evidence type="ECO:0000256" key="1">
    <source>
        <dbReference type="SAM" id="MobiDB-lite"/>
    </source>
</evidence>
<feature type="compositionally biased region" description="Polar residues" evidence="1">
    <location>
        <begin position="253"/>
        <end position="268"/>
    </location>
</feature>
<protein>
    <recommendedName>
        <fullName evidence="2">Gag1-like clamp domain-containing protein</fullName>
    </recommendedName>
</protein>
<feature type="region of interest" description="Disordered" evidence="1">
    <location>
        <begin position="96"/>
        <end position="328"/>
    </location>
</feature>
<feature type="compositionally biased region" description="Pro residues" evidence="1">
    <location>
        <begin position="651"/>
        <end position="661"/>
    </location>
</feature>